<dbReference type="InterPro" id="IPR022291">
    <property type="entry name" value="Bacteriocin_synth_cyclodeHase"/>
</dbReference>
<dbReference type="InterPro" id="IPR003776">
    <property type="entry name" value="YcaO-like_dom"/>
</dbReference>
<dbReference type="EMBL" id="LMWL01000069">
    <property type="protein sequence ID" value="KUM91721.1"/>
    <property type="molecule type" value="Genomic_DNA"/>
</dbReference>
<dbReference type="Gene3D" id="3.30.1330.230">
    <property type="match status" value="1"/>
</dbReference>
<evidence type="ECO:0000313" key="4">
    <source>
        <dbReference type="Proteomes" id="UP000054241"/>
    </source>
</evidence>
<accession>A0A101NEG6</accession>
<dbReference type="NCBIfam" id="TIGR03604">
    <property type="entry name" value="TOMM_cyclo_SagD"/>
    <property type="match status" value="1"/>
</dbReference>
<organism evidence="3 4">
    <name type="scientific">Streptomyces cellostaticus</name>
    <dbReference type="NCBI Taxonomy" id="67285"/>
    <lineage>
        <taxon>Bacteria</taxon>
        <taxon>Bacillati</taxon>
        <taxon>Actinomycetota</taxon>
        <taxon>Actinomycetes</taxon>
        <taxon>Kitasatosporales</taxon>
        <taxon>Streptomycetaceae</taxon>
        <taxon>Streptomyces</taxon>
    </lineage>
</organism>
<sequence>MSTADPYALPLPVPVPVLDPAAALATVGGTAVVQLTAWDLGLAERLSRHALAHPVRFVPVREDGALTVIGPVLHPEARACLACAEYQRLATAGGRVPWQSPRLALGGTGTPPLAEAALRLAADLLRGEPPEPMPPAAGRNASPAADPLTSDPDASDPDASDPLAVDRRAVVHILQGDRYTWSTHRIRPVGGCPVCRPLPDDSPAGARLSAEPRPLPDPSVLRGPNARTTHAHLRAELHDERFGPVRRLFRTEDSAFALTTAWVTDGRSLDDGGYGRSGDFRSSERVALFESVERFAGMRPTGRRTVLRASYADLVAAGEHAVLDPVRLGLPDPELDGHPARRTVPYSPDLALDWVYGWSLTERCALAVPEHVAYWDVPGPDRPRVVYESSNGCGLGNSPQEAALYGLFEVAERDAFLMAWYARTPLPRVAVPVDDPEVAALADRAALLRYRLILLDATNDLGVPAVISLCRYEGAHPDAPRTFLAAGAHHDPRVAIRSAVTEVVTNVQEAARRSAPGGPRDPERLRPMLDRPELVLDLDDHVGLNTLPEAQPRLDFLFTGSAETPWYERWPGAPEPVADLTLLLERTVERLAAEGLEVIAVTQDEPGVGDRLGLHCAKVIVPGTLPMTFGHVNRRTAGLDRLLEVPHRLGRTARPPRHDELPLHPHPFP</sequence>
<dbReference type="PROSITE" id="PS51664">
    <property type="entry name" value="YCAO"/>
    <property type="match status" value="1"/>
</dbReference>
<dbReference type="PANTHER" id="PTHR37809:SF1">
    <property type="entry name" value="RIBOSOMAL PROTEIN S12 METHYLTHIOTRANSFERASE ACCESSORY FACTOR YCAO"/>
    <property type="match status" value="1"/>
</dbReference>
<evidence type="ECO:0000313" key="3">
    <source>
        <dbReference type="EMBL" id="KUM91721.1"/>
    </source>
</evidence>
<dbReference type="Pfam" id="PF02624">
    <property type="entry name" value="YcaO"/>
    <property type="match status" value="1"/>
</dbReference>
<dbReference type="NCBIfam" id="TIGR03882">
    <property type="entry name" value="cyclo_dehyd_2"/>
    <property type="match status" value="1"/>
</dbReference>
<feature type="region of interest" description="Disordered" evidence="1">
    <location>
        <begin position="126"/>
        <end position="163"/>
    </location>
</feature>
<dbReference type="STRING" id="67285.AQI88_35485"/>
<dbReference type="PANTHER" id="PTHR37809">
    <property type="entry name" value="RIBOSOMAL PROTEIN S12 METHYLTHIOTRANSFERASE ACCESSORY FACTOR YCAO"/>
    <property type="match status" value="1"/>
</dbReference>
<evidence type="ECO:0000259" key="2">
    <source>
        <dbReference type="PROSITE" id="PS51664"/>
    </source>
</evidence>
<dbReference type="OrthoDB" id="2379922at2"/>
<comment type="caution">
    <text evidence="3">The sequence shown here is derived from an EMBL/GenBank/DDBJ whole genome shotgun (WGS) entry which is preliminary data.</text>
</comment>
<gene>
    <name evidence="3" type="ORF">AQI88_35485</name>
</gene>
<protein>
    <recommendedName>
        <fullName evidence="2">YcaO domain-containing protein</fullName>
    </recommendedName>
</protein>
<dbReference type="AlphaFoldDB" id="A0A101NEG6"/>
<feature type="region of interest" description="Disordered" evidence="1">
    <location>
        <begin position="648"/>
        <end position="669"/>
    </location>
</feature>
<reference evidence="3 4" key="1">
    <citation type="submission" date="2015-10" db="EMBL/GenBank/DDBJ databases">
        <title>Draft genome sequence of Streptomyces cellostaticus DSM 40189, type strain for the species Streptomyces cellostaticus.</title>
        <authorList>
            <person name="Ruckert C."/>
            <person name="Winkler A."/>
            <person name="Kalinowski J."/>
            <person name="Kampfer P."/>
            <person name="Glaeser S."/>
        </authorList>
    </citation>
    <scope>NUCLEOTIDE SEQUENCE [LARGE SCALE GENOMIC DNA]</scope>
    <source>
        <strain evidence="3 4">DSM 40189</strain>
    </source>
</reference>
<feature type="compositionally biased region" description="Low complexity" evidence="1">
    <location>
        <begin position="136"/>
        <end position="152"/>
    </location>
</feature>
<dbReference type="Gene3D" id="3.40.50.720">
    <property type="entry name" value="NAD(P)-binding Rossmann-like Domain"/>
    <property type="match status" value="1"/>
</dbReference>
<evidence type="ECO:0000256" key="1">
    <source>
        <dbReference type="SAM" id="MobiDB-lite"/>
    </source>
</evidence>
<keyword evidence="4" id="KW-1185">Reference proteome</keyword>
<dbReference type="Proteomes" id="UP000054241">
    <property type="component" value="Unassembled WGS sequence"/>
</dbReference>
<dbReference type="RefSeq" id="WP_067007685.1">
    <property type="nucleotide sequence ID" value="NZ_BNDU01000004.1"/>
</dbReference>
<proteinExistence type="predicted"/>
<dbReference type="InterPro" id="IPR027624">
    <property type="entry name" value="TOMM_cyclo_SagD"/>
</dbReference>
<dbReference type="Gene3D" id="3.30.160.660">
    <property type="match status" value="1"/>
</dbReference>
<feature type="domain" description="YcaO" evidence="2">
    <location>
        <begin position="273"/>
        <end position="669"/>
    </location>
</feature>
<feature type="region of interest" description="Disordered" evidence="1">
    <location>
        <begin position="196"/>
        <end position="225"/>
    </location>
</feature>
<dbReference type="Gene3D" id="3.30.40.250">
    <property type="match status" value="1"/>
</dbReference>
<name>A0A101NEG6_9ACTN</name>